<protein>
    <recommendedName>
        <fullName evidence="5">Lysozyme inhibitor LprI N-terminal domain-containing protein</fullName>
    </recommendedName>
</protein>
<dbReference type="AlphaFoldDB" id="A0A1E2RWI2"/>
<feature type="signal peptide" evidence="2">
    <location>
        <begin position="1"/>
        <end position="22"/>
    </location>
</feature>
<gene>
    <name evidence="3" type="ORF">A7A08_02344</name>
</gene>
<name>A0A1E2RWI2_9HYPH</name>
<keyword evidence="4" id="KW-1185">Reference proteome</keyword>
<dbReference type="EMBL" id="MASI01000006">
    <property type="protein sequence ID" value="ODA66577.1"/>
    <property type="molecule type" value="Genomic_DNA"/>
</dbReference>
<proteinExistence type="predicted"/>
<evidence type="ECO:0000256" key="2">
    <source>
        <dbReference type="SAM" id="SignalP"/>
    </source>
</evidence>
<dbReference type="Proteomes" id="UP000095087">
    <property type="component" value="Unassembled WGS sequence"/>
</dbReference>
<accession>A0A1E2RWI2</accession>
<feature type="coiled-coil region" evidence="1">
    <location>
        <begin position="85"/>
        <end position="146"/>
    </location>
</feature>
<evidence type="ECO:0000313" key="3">
    <source>
        <dbReference type="EMBL" id="ODA66577.1"/>
    </source>
</evidence>
<comment type="caution">
    <text evidence="3">The sequence shown here is derived from an EMBL/GenBank/DDBJ whole genome shotgun (WGS) entry which is preliminary data.</text>
</comment>
<dbReference type="STRING" id="1177755.A7A08_02344"/>
<feature type="chain" id="PRO_5009116570" description="Lysozyme inhibitor LprI N-terminal domain-containing protein" evidence="2">
    <location>
        <begin position="23"/>
        <end position="153"/>
    </location>
</feature>
<organism evidence="3 4">
    <name type="scientific">Methyloligella halotolerans</name>
    <dbReference type="NCBI Taxonomy" id="1177755"/>
    <lineage>
        <taxon>Bacteria</taxon>
        <taxon>Pseudomonadati</taxon>
        <taxon>Pseudomonadota</taxon>
        <taxon>Alphaproteobacteria</taxon>
        <taxon>Hyphomicrobiales</taxon>
        <taxon>Hyphomicrobiaceae</taxon>
        <taxon>Methyloligella</taxon>
    </lineage>
</organism>
<dbReference type="RefSeq" id="WP_069095558.1">
    <property type="nucleotide sequence ID" value="NZ_MASI01000006.1"/>
</dbReference>
<sequence>MRSSIVCAVAIALLLLSSEVGASESTASAPHDLKVEVAKLAEEARQAERHWFEREWTGYRDDPKAFAEAMRFPYGYYWTVQLGACTESLQDVAEIERRAATLRREIDIARAAAGAEQRRDDFAGALSDLDRINERMKRRKEECRSRRMVFAYD</sequence>
<keyword evidence="1" id="KW-0175">Coiled coil</keyword>
<keyword evidence="2" id="KW-0732">Signal</keyword>
<reference evidence="3 4" key="1">
    <citation type="submission" date="2016-07" db="EMBL/GenBank/DDBJ databases">
        <title>Draft genome sequence of Methyloligella halotolerans C2T (VKM B-2706T=CCUG 61687T=DSM 25045T), a halotolerant polyhydroxybutyrate accumulating methylotroph.</title>
        <authorList>
            <person name="Vasilenko O.V."/>
            <person name="Doronina N.V."/>
            <person name="Poroshina M.N."/>
            <person name="Tarlachkov S.V."/>
            <person name="Trotsenko Y.A."/>
        </authorList>
    </citation>
    <scope>NUCLEOTIDE SEQUENCE [LARGE SCALE GENOMIC DNA]</scope>
    <source>
        <strain evidence="3 4">VKM B-2706</strain>
    </source>
</reference>
<evidence type="ECO:0008006" key="5">
    <source>
        <dbReference type="Google" id="ProtNLM"/>
    </source>
</evidence>
<evidence type="ECO:0000313" key="4">
    <source>
        <dbReference type="Proteomes" id="UP000095087"/>
    </source>
</evidence>
<evidence type="ECO:0000256" key="1">
    <source>
        <dbReference type="SAM" id="Coils"/>
    </source>
</evidence>